<reference evidence="1 2" key="1">
    <citation type="journal article" date="2013" name="Environ. Microbiol.">
        <title>Genome analysis of Chitinivibrio alkaliphilus gen. nov., sp. nov., a novel extremely haloalkaliphilic anaerobic chitinolytic bacterium from the candidate phylum Termite Group 3.</title>
        <authorList>
            <person name="Sorokin D.Y."/>
            <person name="Gumerov V.M."/>
            <person name="Rakitin A.L."/>
            <person name="Beletsky A.V."/>
            <person name="Damste J.S."/>
            <person name="Muyzer G."/>
            <person name="Mardanov A.V."/>
            <person name="Ravin N.V."/>
        </authorList>
    </citation>
    <scope>NUCLEOTIDE SEQUENCE [LARGE SCALE GENOMIC DNA]</scope>
    <source>
        <strain evidence="1 2">ACht1</strain>
    </source>
</reference>
<name>U7D3Z9_9BACT</name>
<dbReference type="Proteomes" id="UP000017148">
    <property type="component" value="Unassembled WGS sequence"/>
</dbReference>
<keyword evidence="2" id="KW-1185">Reference proteome</keyword>
<dbReference type="STRING" id="1313304.CALK_2521"/>
<accession>U7D3Z9</accession>
<organism evidence="1 2">
    <name type="scientific">Chitinivibrio alkaliphilus ACht1</name>
    <dbReference type="NCBI Taxonomy" id="1313304"/>
    <lineage>
        <taxon>Bacteria</taxon>
        <taxon>Pseudomonadati</taxon>
        <taxon>Fibrobacterota</taxon>
        <taxon>Chitinivibrionia</taxon>
        <taxon>Chitinivibrionales</taxon>
        <taxon>Chitinivibrionaceae</taxon>
        <taxon>Chitinivibrio</taxon>
    </lineage>
</organism>
<proteinExistence type="predicted"/>
<sequence>MNKEERINQLNVFRELICDYSHNGEYKTRSQINKMKASIQREIVEAGCLKT</sequence>
<evidence type="ECO:0000313" key="2">
    <source>
        <dbReference type="Proteomes" id="UP000017148"/>
    </source>
</evidence>
<dbReference type="AlphaFoldDB" id="U7D3Z9"/>
<dbReference type="EMBL" id="ASJR01000049">
    <property type="protein sequence ID" value="ERP30673.1"/>
    <property type="molecule type" value="Genomic_DNA"/>
</dbReference>
<comment type="caution">
    <text evidence="1">The sequence shown here is derived from an EMBL/GenBank/DDBJ whole genome shotgun (WGS) entry which is preliminary data.</text>
</comment>
<gene>
    <name evidence="1" type="ORF">CALK_2521</name>
</gene>
<protein>
    <submittedName>
        <fullName evidence="1">Uncharacterized protein</fullName>
    </submittedName>
</protein>
<evidence type="ECO:0000313" key="1">
    <source>
        <dbReference type="EMBL" id="ERP30673.1"/>
    </source>
</evidence>